<keyword evidence="7" id="KW-1133">Transmembrane helix</keyword>
<proteinExistence type="predicted"/>
<dbReference type="PANTHER" id="PTHR24366:SF164">
    <property type="entry name" value="CONNECTIN-LIKE PROTEIN"/>
    <property type="match status" value="1"/>
</dbReference>
<dbReference type="SMART" id="SM00369">
    <property type="entry name" value="LRR_TYP"/>
    <property type="match status" value="6"/>
</dbReference>
<dbReference type="Gene3D" id="3.80.10.10">
    <property type="entry name" value="Ribonuclease Inhibitor"/>
    <property type="match status" value="2"/>
</dbReference>
<keyword evidence="6" id="KW-0677">Repeat</keyword>
<accession>A0A8K0P552</accession>
<dbReference type="InterPro" id="IPR001611">
    <property type="entry name" value="Leu-rich_rpt"/>
</dbReference>
<keyword evidence="3" id="KW-0433">Leucine-rich repeat</keyword>
<protein>
    <recommendedName>
        <fullName evidence="12">Connectin</fullName>
    </recommendedName>
</protein>
<name>A0A8K0P552_LADFU</name>
<dbReference type="PANTHER" id="PTHR24366">
    <property type="entry name" value="IG(IMMUNOGLOBULIN) AND LRR(LEUCINE RICH REPEAT) DOMAINS"/>
    <property type="match status" value="1"/>
</dbReference>
<evidence type="ECO:0000256" key="7">
    <source>
        <dbReference type="ARBA" id="ARBA00022989"/>
    </source>
</evidence>
<dbReference type="InterPro" id="IPR032675">
    <property type="entry name" value="LRR_dom_sf"/>
</dbReference>
<reference evidence="10" key="2">
    <citation type="submission" date="2017-10" db="EMBL/GenBank/DDBJ databases">
        <title>Ladona fulva Genome sequencing and assembly.</title>
        <authorList>
            <person name="Murali S."/>
            <person name="Richards S."/>
            <person name="Bandaranaike D."/>
            <person name="Bellair M."/>
            <person name="Blankenburg K."/>
            <person name="Chao H."/>
            <person name="Dinh H."/>
            <person name="Doddapaneni H."/>
            <person name="Dugan-Rocha S."/>
            <person name="Elkadiri S."/>
            <person name="Gnanaolivu R."/>
            <person name="Hernandez B."/>
            <person name="Skinner E."/>
            <person name="Javaid M."/>
            <person name="Lee S."/>
            <person name="Li M."/>
            <person name="Ming W."/>
            <person name="Munidasa M."/>
            <person name="Muniz J."/>
            <person name="Nguyen L."/>
            <person name="Hughes D."/>
            <person name="Osuji N."/>
            <person name="Pu L.-L."/>
            <person name="Puazo M."/>
            <person name="Qu C."/>
            <person name="Quiroz J."/>
            <person name="Raj R."/>
            <person name="Weissenberger G."/>
            <person name="Xin Y."/>
            <person name="Zou X."/>
            <person name="Han Y."/>
            <person name="Worley K."/>
            <person name="Muzny D."/>
            <person name="Gibbs R."/>
        </authorList>
    </citation>
    <scope>NUCLEOTIDE SEQUENCE</scope>
    <source>
        <strain evidence="10">Sampled in the wild</strain>
    </source>
</reference>
<dbReference type="Pfam" id="PF13855">
    <property type="entry name" value="LRR_8"/>
    <property type="match status" value="2"/>
</dbReference>
<evidence type="ECO:0000256" key="9">
    <source>
        <dbReference type="SAM" id="SignalP"/>
    </source>
</evidence>
<keyword evidence="2" id="KW-1003">Cell membrane</keyword>
<dbReference type="InterPro" id="IPR026906">
    <property type="entry name" value="LRR_5"/>
</dbReference>
<dbReference type="OrthoDB" id="27267at2759"/>
<evidence type="ECO:0000256" key="4">
    <source>
        <dbReference type="ARBA" id="ARBA00022692"/>
    </source>
</evidence>
<evidence type="ECO:0000256" key="2">
    <source>
        <dbReference type="ARBA" id="ARBA00022475"/>
    </source>
</evidence>
<comment type="caution">
    <text evidence="10">The sequence shown here is derived from an EMBL/GenBank/DDBJ whole genome shotgun (WGS) entry which is preliminary data.</text>
</comment>
<keyword evidence="8" id="KW-0472">Membrane</keyword>
<dbReference type="AlphaFoldDB" id="A0A8K0P552"/>
<comment type="subcellular location">
    <subcellularLocation>
        <location evidence="1">Cell membrane</location>
    </subcellularLocation>
</comment>
<keyword evidence="4" id="KW-0812">Transmembrane</keyword>
<evidence type="ECO:0000256" key="1">
    <source>
        <dbReference type="ARBA" id="ARBA00004236"/>
    </source>
</evidence>
<dbReference type="GO" id="GO:0005886">
    <property type="term" value="C:plasma membrane"/>
    <property type="evidence" value="ECO:0007669"/>
    <property type="project" value="UniProtKB-SubCell"/>
</dbReference>
<evidence type="ECO:0000256" key="5">
    <source>
        <dbReference type="ARBA" id="ARBA00022729"/>
    </source>
</evidence>
<dbReference type="EMBL" id="KZ309011">
    <property type="protein sequence ID" value="KAG8236300.1"/>
    <property type="molecule type" value="Genomic_DNA"/>
</dbReference>
<dbReference type="Pfam" id="PF13306">
    <property type="entry name" value="LRR_5"/>
    <property type="match status" value="1"/>
</dbReference>
<feature type="chain" id="PRO_5035422045" description="Connectin" evidence="9">
    <location>
        <begin position="23"/>
        <end position="491"/>
    </location>
</feature>
<dbReference type="InterPro" id="IPR003591">
    <property type="entry name" value="Leu-rich_rpt_typical-subtyp"/>
</dbReference>
<evidence type="ECO:0000313" key="10">
    <source>
        <dbReference type="EMBL" id="KAG8236300.1"/>
    </source>
</evidence>
<keyword evidence="5 9" id="KW-0732">Signal</keyword>
<evidence type="ECO:0000256" key="8">
    <source>
        <dbReference type="ARBA" id="ARBA00023136"/>
    </source>
</evidence>
<sequence>MVRPWYLLLLLAVLLIPDAVVSKKKHGHHKHGYDDLVSSVNVCDSQHQQILCCFCDSFSPGTAEDANCWVCNERPPGNAIWDSFSSQQNITHISFTVRPGSSLSIIPTRALSRLPKLTTVKVQYAIVAEVPSFALANASLLREATLARNQILSLRPSAFANLPMLSTLDLSENRLSSVPSDAFGPHLPELRRLFLDRNNISAVADGAFKHLTHLEELELNSNELTDIQKNTFLGLQSLKRIDLRSNRLVVLRDGTFLETPSLQELDMDENKLELVEPKAFEGLHRLMRLRLRDNKLKLLSDSTFVGVNNVHFLDLRDNDLLTLTATAVEPLRRNLKNVTMSFYLEGNNLVCDCRLAWMHDVHNETANERVRSSLEELKCRLHRDMAAAAAAAVGITLLPTEDTEEQGDDAGLRRDDYEEEGHSGGDVVIHLLQIPPEVLPCPEERRVLPLDVDEETLFTAEEEVSGVSGAVKEEAVIVLIAALSVARLVIS</sequence>
<evidence type="ECO:0008006" key="12">
    <source>
        <dbReference type="Google" id="ProtNLM"/>
    </source>
</evidence>
<dbReference type="PRINTS" id="PR00019">
    <property type="entry name" value="LEURICHRPT"/>
</dbReference>
<evidence type="ECO:0000313" key="11">
    <source>
        <dbReference type="Proteomes" id="UP000792457"/>
    </source>
</evidence>
<keyword evidence="11" id="KW-1185">Reference proteome</keyword>
<gene>
    <name evidence="10" type="ORF">J437_LFUL016447</name>
</gene>
<evidence type="ECO:0000256" key="6">
    <source>
        <dbReference type="ARBA" id="ARBA00022737"/>
    </source>
</evidence>
<dbReference type="Proteomes" id="UP000792457">
    <property type="component" value="Unassembled WGS sequence"/>
</dbReference>
<evidence type="ECO:0000256" key="3">
    <source>
        <dbReference type="ARBA" id="ARBA00022614"/>
    </source>
</evidence>
<dbReference type="PROSITE" id="PS51450">
    <property type="entry name" value="LRR"/>
    <property type="match status" value="2"/>
</dbReference>
<dbReference type="FunFam" id="3.80.10.10:FF:001438">
    <property type="entry name" value="Uncharacterized protein"/>
    <property type="match status" value="1"/>
</dbReference>
<dbReference type="SUPFAM" id="SSF52058">
    <property type="entry name" value="L domain-like"/>
    <property type="match status" value="1"/>
</dbReference>
<feature type="signal peptide" evidence="9">
    <location>
        <begin position="1"/>
        <end position="22"/>
    </location>
</feature>
<reference evidence="10" key="1">
    <citation type="submission" date="2013-04" db="EMBL/GenBank/DDBJ databases">
        <authorList>
            <person name="Qu J."/>
            <person name="Murali S.C."/>
            <person name="Bandaranaike D."/>
            <person name="Bellair M."/>
            <person name="Blankenburg K."/>
            <person name="Chao H."/>
            <person name="Dinh H."/>
            <person name="Doddapaneni H."/>
            <person name="Downs B."/>
            <person name="Dugan-Rocha S."/>
            <person name="Elkadiri S."/>
            <person name="Gnanaolivu R.D."/>
            <person name="Hernandez B."/>
            <person name="Javaid M."/>
            <person name="Jayaseelan J.C."/>
            <person name="Lee S."/>
            <person name="Li M."/>
            <person name="Ming W."/>
            <person name="Munidasa M."/>
            <person name="Muniz J."/>
            <person name="Nguyen L."/>
            <person name="Ongeri F."/>
            <person name="Osuji N."/>
            <person name="Pu L.-L."/>
            <person name="Puazo M."/>
            <person name="Qu C."/>
            <person name="Quiroz J."/>
            <person name="Raj R."/>
            <person name="Weissenberger G."/>
            <person name="Xin Y."/>
            <person name="Zou X."/>
            <person name="Han Y."/>
            <person name="Richards S."/>
            <person name="Worley K."/>
            <person name="Muzny D."/>
            <person name="Gibbs R."/>
        </authorList>
    </citation>
    <scope>NUCLEOTIDE SEQUENCE</scope>
    <source>
        <strain evidence="10">Sampled in the wild</strain>
    </source>
</reference>
<organism evidence="10 11">
    <name type="scientific">Ladona fulva</name>
    <name type="common">Scarce chaser dragonfly</name>
    <name type="synonym">Libellula fulva</name>
    <dbReference type="NCBI Taxonomy" id="123851"/>
    <lineage>
        <taxon>Eukaryota</taxon>
        <taxon>Metazoa</taxon>
        <taxon>Ecdysozoa</taxon>
        <taxon>Arthropoda</taxon>
        <taxon>Hexapoda</taxon>
        <taxon>Insecta</taxon>
        <taxon>Pterygota</taxon>
        <taxon>Palaeoptera</taxon>
        <taxon>Odonata</taxon>
        <taxon>Epiprocta</taxon>
        <taxon>Anisoptera</taxon>
        <taxon>Libelluloidea</taxon>
        <taxon>Libellulidae</taxon>
        <taxon>Ladona</taxon>
    </lineage>
</organism>